<gene>
    <name evidence="1" type="ORF">CROQUDRAFT_673087</name>
</gene>
<protein>
    <submittedName>
        <fullName evidence="1">Uncharacterized protein</fullName>
    </submittedName>
</protein>
<keyword evidence="2" id="KW-1185">Reference proteome</keyword>
<evidence type="ECO:0000313" key="2">
    <source>
        <dbReference type="Proteomes" id="UP000886653"/>
    </source>
</evidence>
<dbReference type="EMBL" id="MU167325">
    <property type="protein sequence ID" value="KAG0143216.1"/>
    <property type="molecule type" value="Genomic_DNA"/>
</dbReference>
<dbReference type="Proteomes" id="UP000886653">
    <property type="component" value="Unassembled WGS sequence"/>
</dbReference>
<accession>A0A9P6NAY1</accession>
<evidence type="ECO:0000313" key="1">
    <source>
        <dbReference type="EMBL" id="KAG0143216.1"/>
    </source>
</evidence>
<proteinExistence type="predicted"/>
<comment type="caution">
    <text evidence="1">The sequence shown here is derived from an EMBL/GenBank/DDBJ whole genome shotgun (WGS) entry which is preliminary data.</text>
</comment>
<organism evidence="1 2">
    <name type="scientific">Cronartium quercuum f. sp. fusiforme G11</name>
    <dbReference type="NCBI Taxonomy" id="708437"/>
    <lineage>
        <taxon>Eukaryota</taxon>
        <taxon>Fungi</taxon>
        <taxon>Dikarya</taxon>
        <taxon>Basidiomycota</taxon>
        <taxon>Pucciniomycotina</taxon>
        <taxon>Pucciniomycetes</taxon>
        <taxon>Pucciniales</taxon>
        <taxon>Coleosporiaceae</taxon>
        <taxon>Cronartium</taxon>
    </lineage>
</organism>
<name>A0A9P6NAY1_9BASI</name>
<reference evidence="1" key="1">
    <citation type="submission" date="2013-11" db="EMBL/GenBank/DDBJ databases">
        <title>Genome sequence of the fusiform rust pathogen reveals effectors for host alternation and coevolution with pine.</title>
        <authorList>
            <consortium name="DOE Joint Genome Institute"/>
            <person name="Smith K."/>
            <person name="Pendleton A."/>
            <person name="Kubisiak T."/>
            <person name="Anderson C."/>
            <person name="Salamov A."/>
            <person name="Aerts A."/>
            <person name="Riley R."/>
            <person name="Clum A."/>
            <person name="Lindquist E."/>
            <person name="Ence D."/>
            <person name="Campbell M."/>
            <person name="Kronenberg Z."/>
            <person name="Feau N."/>
            <person name="Dhillon B."/>
            <person name="Hamelin R."/>
            <person name="Burleigh J."/>
            <person name="Smith J."/>
            <person name="Yandell M."/>
            <person name="Nelson C."/>
            <person name="Grigoriev I."/>
            <person name="Davis J."/>
        </authorList>
    </citation>
    <scope>NUCLEOTIDE SEQUENCE</scope>
    <source>
        <strain evidence="1">G11</strain>
    </source>
</reference>
<sequence>MPFFTTPRRTYSKTISCLSKLTPGITIQHSSTRIEEAEQGIDADENTSTIPESSMVQLEHSSAYTMKKYHYQRSTKIPLREPAQFPISQSFSQRVIIESDGDKPHEKIVTDAYPTTHQQNSIIATQSDPSTRRQVSTSRLERAIKGFVPWPKKQSMTVSGLRFQKRTIS</sequence>
<dbReference type="OrthoDB" id="2498748at2759"/>
<dbReference type="AlphaFoldDB" id="A0A9P6NAY1"/>